<dbReference type="InterPro" id="IPR027417">
    <property type="entry name" value="P-loop_NTPase"/>
</dbReference>
<evidence type="ECO:0000313" key="2">
    <source>
        <dbReference type="Proteomes" id="UP001267638"/>
    </source>
</evidence>
<gene>
    <name evidence="1" type="ORF">J2W40_001925</name>
</gene>
<organism evidence="1 2">
    <name type="scientific">Sphingobium xenophagum</name>
    <dbReference type="NCBI Taxonomy" id="121428"/>
    <lineage>
        <taxon>Bacteria</taxon>
        <taxon>Pseudomonadati</taxon>
        <taxon>Pseudomonadota</taxon>
        <taxon>Alphaproteobacteria</taxon>
        <taxon>Sphingomonadales</taxon>
        <taxon>Sphingomonadaceae</taxon>
        <taxon>Sphingobium</taxon>
    </lineage>
</organism>
<dbReference type="SUPFAM" id="SSF52540">
    <property type="entry name" value="P-loop containing nucleoside triphosphate hydrolases"/>
    <property type="match status" value="1"/>
</dbReference>
<dbReference type="Proteomes" id="UP001267638">
    <property type="component" value="Unassembled WGS sequence"/>
</dbReference>
<protein>
    <recommendedName>
        <fullName evidence="3">Sulfotransferase domain-containing protein</fullName>
    </recommendedName>
</protein>
<comment type="caution">
    <text evidence="1">The sequence shown here is derived from an EMBL/GenBank/DDBJ whole genome shotgun (WGS) entry which is preliminary data.</text>
</comment>
<reference evidence="1 2" key="1">
    <citation type="submission" date="2023-07" db="EMBL/GenBank/DDBJ databases">
        <title>Sorghum-associated microbial communities from plants grown in Nebraska, USA.</title>
        <authorList>
            <person name="Schachtman D."/>
        </authorList>
    </citation>
    <scope>NUCLEOTIDE SEQUENCE [LARGE SCALE GENOMIC DNA]</scope>
    <source>
        <strain evidence="1 2">4256</strain>
    </source>
</reference>
<keyword evidence="2" id="KW-1185">Reference proteome</keyword>
<dbReference type="Gene3D" id="3.40.50.300">
    <property type="entry name" value="P-loop containing nucleotide triphosphate hydrolases"/>
    <property type="match status" value="1"/>
</dbReference>
<evidence type="ECO:0008006" key="3">
    <source>
        <dbReference type="Google" id="ProtNLM"/>
    </source>
</evidence>
<name>A0ABU1X0M1_SPHXE</name>
<dbReference type="EMBL" id="JAVDWV010000008">
    <property type="protein sequence ID" value="MDR7155103.1"/>
    <property type="molecule type" value="Genomic_DNA"/>
</dbReference>
<sequence>MSATFPPVADAMVDARWLAHRYDPSHDAFQFVDVSRAHHATIPFLTDENLPNARSPLVIKRSDAVALASPPGPIHFIFHSAYCCSTLLAAAFDVPGTAMGLKEPVLLNDIVGWRHRGAKGADAARVLDEGLRLLARPFTTGEATIIKPSNIVNPLIPAIMGLRPDARALLLHAPLDAYLASIARKGLAGRLWVRDLFGKLMREGMLTSLGIEPADYLRLTDIQVAAAGWLAQQFHFQSLCEKLGMRVATLRSDVLNEQPRGVLARLAELFGLALDTDAISTIVNGPVFARDAKTGTEFSAGQRERDARQAINLYADEIEKVGHWARVIAHNVGISETLPRPLLS</sequence>
<accession>A0ABU1X0M1</accession>
<evidence type="ECO:0000313" key="1">
    <source>
        <dbReference type="EMBL" id="MDR7155103.1"/>
    </source>
</evidence>
<proteinExistence type="predicted"/>